<gene>
    <name evidence="2" type="ORF">Hsar01_02344</name>
</gene>
<proteinExistence type="predicted"/>
<dbReference type="InterPro" id="IPR018719">
    <property type="entry name" value="DUF2243_membrane"/>
</dbReference>
<name>A0ABP9UNF9_9BACT</name>
<protein>
    <recommendedName>
        <fullName evidence="4">DUF2243 domain-containing protein</fullName>
    </recommendedName>
</protein>
<keyword evidence="1" id="KW-1133">Transmembrane helix</keyword>
<dbReference type="EMBL" id="BAABRI010000012">
    <property type="protein sequence ID" value="GAA5483116.1"/>
    <property type="molecule type" value="Genomic_DNA"/>
</dbReference>
<evidence type="ECO:0000313" key="3">
    <source>
        <dbReference type="Proteomes" id="UP001476282"/>
    </source>
</evidence>
<accession>A0ABP9UNF9</accession>
<feature type="transmembrane region" description="Helical" evidence="1">
    <location>
        <begin position="129"/>
        <end position="147"/>
    </location>
</feature>
<dbReference type="RefSeq" id="WP_353567238.1">
    <property type="nucleotide sequence ID" value="NZ_BAABRI010000012.1"/>
</dbReference>
<dbReference type="Proteomes" id="UP001476282">
    <property type="component" value="Unassembled WGS sequence"/>
</dbReference>
<feature type="transmembrane region" description="Helical" evidence="1">
    <location>
        <begin position="12"/>
        <end position="32"/>
    </location>
</feature>
<evidence type="ECO:0000256" key="1">
    <source>
        <dbReference type="SAM" id="Phobius"/>
    </source>
</evidence>
<evidence type="ECO:0008006" key="4">
    <source>
        <dbReference type="Google" id="ProtNLM"/>
    </source>
</evidence>
<dbReference type="Pfam" id="PF10002">
    <property type="entry name" value="DUF2243"/>
    <property type="match status" value="1"/>
</dbReference>
<keyword evidence="1" id="KW-0812">Transmembrane</keyword>
<feature type="transmembrane region" description="Helical" evidence="1">
    <location>
        <begin position="59"/>
        <end position="78"/>
    </location>
</feature>
<organism evidence="2 3">
    <name type="scientific">Haloferula sargassicola</name>
    <dbReference type="NCBI Taxonomy" id="490096"/>
    <lineage>
        <taxon>Bacteria</taxon>
        <taxon>Pseudomonadati</taxon>
        <taxon>Verrucomicrobiota</taxon>
        <taxon>Verrucomicrobiia</taxon>
        <taxon>Verrucomicrobiales</taxon>
        <taxon>Verrucomicrobiaceae</taxon>
        <taxon>Haloferula</taxon>
    </lineage>
</organism>
<keyword evidence="3" id="KW-1185">Reference proteome</keyword>
<comment type="caution">
    <text evidence="2">The sequence shown here is derived from an EMBL/GenBank/DDBJ whole genome shotgun (WGS) entry which is preliminary data.</text>
</comment>
<sequence>MNSRTKPLTRAGIFLGVGLGGFVDGILFHQILQFHNMTTGRIPKDTIARVEVNMFWDGIFHAFTWVMTFIGVVLLFRAGLSRQVRWSGKALTGSMFLGWGLFNLVEGVIDHHILHLHHVVEVLGPSIFDWLFLLAGGVFLLGGWWTVRSVARSSYPRS</sequence>
<feature type="transmembrane region" description="Helical" evidence="1">
    <location>
        <begin position="90"/>
        <end position="109"/>
    </location>
</feature>
<evidence type="ECO:0000313" key="2">
    <source>
        <dbReference type="EMBL" id="GAA5483116.1"/>
    </source>
</evidence>
<reference evidence="2 3" key="1">
    <citation type="submission" date="2024-02" db="EMBL/GenBank/DDBJ databases">
        <title>Haloferula sargassicola NBRC 104335.</title>
        <authorList>
            <person name="Ichikawa N."/>
            <person name="Katano-Makiyama Y."/>
            <person name="Hidaka K."/>
        </authorList>
    </citation>
    <scope>NUCLEOTIDE SEQUENCE [LARGE SCALE GENOMIC DNA]</scope>
    <source>
        <strain evidence="2 3">NBRC 104335</strain>
    </source>
</reference>
<keyword evidence="1" id="KW-0472">Membrane</keyword>